<sequence length="222" mass="24062">MQIDKNMFNTITGWQGDNDKESDKKTDFTQILNSLLNPEDEKTDVAATQLVSLLSEQHSSEMQPLADSDAMFAAMTKNMMQSMIESALKADKAENLVEDSPSATPFANGKTPVLGDVIDVVNPLQHIPLVSHYYRDWTGDDIGYLSQVAGGAFWGGAVGVATSFINIGLTSVMNKSPTEYIKQFLGSDVAESSTPIKEKQSVAQNKSLINSDISQGPKIPIT</sequence>
<dbReference type="PATRIC" id="fig|336831.14.peg.626"/>
<dbReference type="EMBL" id="LAHO01000017">
    <property type="protein sequence ID" value="KKO44368.1"/>
    <property type="molecule type" value="Genomic_DNA"/>
</dbReference>
<dbReference type="STRING" id="336831.WG68_16250"/>
<evidence type="ECO:0000313" key="2">
    <source>
        <dbReference type="Proteomes" id="UP000034228"/>
    </source>
</evidence>
<evidence type="ECO:0000313" key="1">
    <source>
        <dbReference type="EMBL" id="KKO44368.1"/>
    </source>
</evidence>
<dbReference type="OrthoDB" id="5769175at2"/>
<proteinExistence type="predicted"/>
<dbReference type="Proteomes" id="UP000034228">
    <property type="component" value="Unassembled WGS sequence"/>
</dbReference>
<dbReference type="AlphaFoldDB" id="A0A0M2V5C0"/>
<dbReference type="RefSeq" id="WP_046558770.1">
    <property type="nucleotide sequence ID" value="NZ_LAHO01000017.1"/>
</dbReference>
<comment type="caution">
    <text evidence="1">The sequence shown here is derived from an EMBL/GenBank/DDBJ whole genome shotgun (WGS) entry which is preliminary data.</text>
</comment>
<keyword evidence="2" id="KW-1185">Reference proteome</keyword>
<accession>A0A0M2V5C0</accession>
<protein>
    <submittedName>
        <fullName evidence="1">Uncharacterized protein</fullName>
    </submittedName>
</protein>
<name>A0A0M2V5C0_9GAMM</name>
<reference evidence="1 2" key="1">
    <citation type="submission" date="2015-03" db="EMBL/GenBank/DDBJ databases">
        <title>Draft genome sequences of two protease-producing strains of Arsukibacterium isolated from two cold and alkaline environments.</title>
        <authorList>
            <person name="Lylloff J.E."/>
            <person name="Skov L.B."/>
            <person name="Jepsen M."/>
            <person name="Hallin P.F."/>
            <person name="Sorensen S.J."/>
            <person name="Stougaard P."/>
            <person name="Glaring M.A."/>
        </authorList>
    </citation>
    <scope>NUCLEOTIDE SEQUENCE [LARGE SCALE GENOMIC DNA]</scope>
    <source>
        <strain evidence="1 2">GCM72</strain>
    </source>
</reference>
<gene>
    <name evidence="1" type="ORF">WG68_16250</name>
</gene>
<organism evidence="1 2">
    <name type="scientific">Arsukibacterium ikkense</name>
    <dbReference type="NCBI Taxonomy" id="336831"/>
    <lineage>
        <taxon>Bacteria</taxon>
        <taxon>Pseudomonadati</taxon>
        <taxon>Pseudomonadota</taxon>
        <taxon>Gammaproteobacteria</taxon>
        <taxon>Chromatiales</taxon>
        <taxon>Chromatiaceae</taxon>
        <taxon>Arsukibacterium</taxon>
    </lineage>
</organism>